<feature type="domain" description="Fumarate reductase/succinate dehydrogenase flavoprotein-like C-terminal" evidence="14">
    <location>
        <begin position="444"/>
        <end position="537"/>
    </location>
</feature>
<name>A0A9X4RLN2_9BACT</name>
<dbReference type="PIRSF" id="PIRSF000171">
    <property type="entry name" value="SDHA_APRA_LASPO"/>
    <property type="match status" value="1"/>
</dbReference>
<evidence type="ECO:0000259" key="14">
    <source>
        <dbReference type="Pfam" id="PF02910"/>
    </source>
</evidence>
<dbReference type="GO" id="GO:0008734">
    <property type="term" value="F:L-aspartate oxidase activity"/>
    <property type="evidence" value="ECO:0007669"/>
    <property type="project" value="UniProtKB-UniRule"/>
</dbReference>
<dbReference type="GO" id="GO:0005737">
    <property type="term" value="C:cytoplasm"/>
    <property type="evidence" value="ECO:0007669"/>
    <property type="project" value="UniProtKB-SubCell"/>
</dbReference>
<comment type="cofactor">
    <cofactor evidence="1 12">
        <name>FAD</name>
        <dbReference type="ChEBI" id="CHEBI:57692"/>
    </cofactor>
</comment>
<keyword evidence="5 12" id="KW-0285">Flavoprotein</keyword>
<sequence>MKQSTDFLVIGSGISGLSFAIKAAQLGRVTIITKKARVDTATNLAQGGIAAVLSPDDSFALHIEDTLRSGAGLCHEDIVRLVVENGPARIEELIRLGVQFQSEANDPSHLDLGKEGGHSARRIAHAMDLTGRKIEEGLLAQVAANPRITVLENHLAVDLLVSSKTGTPYQPHDSFSDQCLGAYVFDRETGGIDTYQAKVTVLCTGGTGKVYLYTTNPDIATGDGIAMAYRAGAKVGNLEFVQFHPTCLYHPQVKNFLISEAVRGEGGRLIDKHGQAFMHKYDARGDLATRDTVARAIDSEMKASGDDCVYLDITHQPAEFLQKRFPTIYQKCLSLGIDMTTEPIPVVPAAHYMCGGVVTDSWGRTNIENLFAFGETACTGLHGGNRLASNSLLEAVVFAHQAFLECEREWPELRKAALPEVAEWFAGSAQRIEENVLVSHNWDQIRRLMWNYVGIVRTEKRLALVEERLRVIVDEVNQHYHDYILTPDLIELRNIAQVAELIVRCACLRKESRGLHYLVEFPLPDDEHWKKDTILRRSEGEPGQSDSAN</sequence>
<organism evidence="15 16">
    <name type="scientific">Thiovibrio frasassiensis</name>
    <dbReference type="NCBI Taxonomy" id="2984131"/>
    <lineage>
        <taxon>Bacteria</taxon>
        <taxon>Pseudomonadati</taxon>
        <taxon>Thermodesulfobacteriota</taxon>
        <taxon>Desulfobulbia</taxon>
        <taxon>Desulfobulbales</taxon>
        <taxon>Thiovibrionaceae</taxon>
        <taxon>Thiovibrio</taxon>
    </lineage>
</organism>
<evidence type="ECO:0000256" key="7">
    <source>
        <dbReference type="ARBA" id="ARBA00022827"/>
    </source>
</evidence>
<dbReference type="EMBL" id="JAPHEH010000001">
    <property type="protein sequence ID" value="MDG4475328.1"/>
    <property type="molecule type" value="Genomic_DNA"/>
</dbReference>
<dbReference type="FunFam" id="3.90.700.10:FF:000002">
    <property type="entry name" value="L-aspartate oxidase"/>
    <property type="match status" value="1"/>
</dbReference>
<dbReference type="Gene3D" id="1.20.58.100">
    <property type="entry name" value="Fumarate reductase/succinate dehydrogenase flavoprotein-like, C-terminal domain"/>
    <property type="match status" value="1"/>
</dbReference>
<reference evidence="15" key="1">
    <citation type="journal article" date="2022" name="bioRxiv">
        <title>Thiovibrio frasassiensisgen. nov., sp. nov., an autotrophic, elemental sulfur disproportionating bacterium isolated from sulfidic karst sediment, and proposal of Thiovibrionaceae fam. nov.</title>
        <authorList>
            <person name="Aronson H."/>
            <person name="Thomas C."/>
            <person name="Bhattacharyya M."/>
            <person name="Eckstein S."/>
            <person name="Jensen S."/>
            <person name="Barco R."/>
            <person name="Macalady J."/>
            <person name="Amend J."/>
        </authorList>
    </citation>
    <scope>NUCLEOTIDE SEQUENCE</scope>
    <source>
        <strain evidence="15">RS19-109</strain>
    </source>
</reference>
<dbReference type="SUPFAM" id="SSF51905">
    <property type="entry name" value="FAD/NAD(P)-binding domain"/>
    <property type="match status" value="1"/>
</dbReference>
<evidence type="ECO:0000256" key="4">
    <source>
        <dbReference type="ARBA" id="ARBA00012173"/>
    </source>
</evidence>
<dbReference type="EC" id="1.4.3.16" evidence="4 10"/>
<evidence type="ECO:0000256" key="1">
    <source>
        <dbReference type="ARBA" id="ARBA00001974"/>
    </source>
</evidence>
<evidence type="ECO:0000256" key="5">
    <source>
        <dbReference type="ARBA" id="ARBA00022630"/>
    </source>
</evidence>
<dbReference type="NCBIfam" id="NF006567">
    <property type="entry name" value="PRK09077.1"/>
    <property type="match status" value="1"/>
</dbReference>
<dbReference type="SUPFAM" id="SSF56425">
    <property type="entry name" value="Succinate dehydrogenase/fumarate reductase flavoprotein, catalytic domain"/>
    <property type="match status" value="1"/>
</dbReference>
<evidence type="ECO:0000313" key="15">
    <source>
        <dbReference type="EMBL" id="MDG4475328.1"/>
    </source>
</evidence>
<evidence type="ECO:0000313" key="16">
    <source>
        <dbReference type="Proteomes" id="UP001154240"/>
    </source>
</evidence>
<keyword evidence="16" id="KW-1185">Reference proteome</keyword>
<keyword evidence="8 12" id="KW-0560">Oxidoreductase</keyword>
<evidence type="ECO:0000256" key="9">
    <source>
        <dbReference type="ARBA" id="ARBA00048305"/>
    </source>
</evidence>
<evidence type="ECO:0000256" key="12">
    <source>
        <dbReference type="RuleBase" id="RU362049"/>
    </source>
</evidence>
<accession>A0A9X4RLN2</accession>
<dbReference type="FunFam" id="1.20.58.100:FF:000002">
    <property type="entry name" value="L-aspartate oxidase"/>
    <property type="match status" value="1"/>
</dbReference>
<evidence type="ECO:0000259" key="13">
    <source>
        <dbReference type="Pfam" id="PF00890"/>
    </source>
</evidence>
<dbReference type="InterPro" id="IPR003953">
    <property type="entry name" value="FAD-dep_OxRdtase_2_FAD-bd"/>
</dbReference>
<dbReference type="RefSeq" id="WP_307632302.1">
    <property type="nucleotide sequence ID" value="NZ_JAPHEH010000001.1"/>
</dbReference>
<dbReference type="Proteomes" id="UP001154240">
    <property type="component" value="Unassembled WGS sequence"/>
</dbReference>
<gene>
    <name evidence="15" type="primary">nadB</name>
    <name evidence="15" type="ORF">OLX77_04030</name>
</gene>
<protein>
    <recommendedName>
        <fullName evidence="4 10">L-aspartate oxidase</fullName>
        <ecNumber evidence="4 10">1.4.3.16</ecNumber>
    </recommendedName>
</protein>
<evidence type="ECO:0000256" key="2">
    <source>
        <dbReference type="ARBA" id="ARBA00004950"/>
    </source>
</evidence>
<feature type="active site" description="Proton acceptor" evidence="11">
    <location>
        <position position="290"/>
    </location>
</feature>
<keyword evidence="6 12" id="KW-0662">Pyridine nucleotide biosynthesis</keyword>
<dbReference type="InterPro" id="IPR005288">
    <property type="entry name" value="NadB"/>
</dbReference>
<feature type="domain" description="FAD-dependent oxidoreductase 2 FAD-binding" evidence="13">
    <location>
        <begin position="6"/>
        <end position="392"/>
    </location>
</feature>
<comment type="caution">
    <text evidence="15">The sequence shown here is derived from an EMBL/GenBank/DDBJ whole genome shotgun (WGS) entry which is preliminary data.</text>
</comment>
<dbReference type="GO" id="GO:0034628">
    <property type="term" value="P:'de novo' NAD+ biosynthetic process from L-aspartate"/>
    <property type="evidence" value="ECO:0007669"/>
    <property type="project" value="TreeGrafter"/>
</dbReference>
<reference evidence="15" key="2">
    <citation type="submission" date="2022-10" db="EMBL/GenBank/DDBJ databases">
        <authorList>
            <person name="Aronson H.S."/>
        </authorList>
    </citation>
    <scope>NUCLEOTIDE SEQUENCE</scope>
    <source>
        <strain evidence="15">RS19-109</strain>
    </source>
</reference>
<comment type="function">
    <text evidence="12">Catalyzes the oxidation of L-aspartate to iminoaspartate.</text>
</comment>
<comment type="pathway">
    <text evidence="2 12">Cofactor biosynthesis; NAD(+) biosynthesis; iminoaspartate from L-aspartate (oxidase route): step 1/1.</text>
</comment>
<dbReference type="PRINTS" id="PR00368">
    <property type="entry name" value="FADPNR"/>
</dbReference>
<comment type="catalytic activity">
    <reaction evidence="9">
        <text>L-aspartate + O2 = iminosuccinate + H2O2</text>
        <dbReference type="Rhea" id="RHEA:25876"/>
        <dbReference type="ChEBI" id="CHEBI:15379"/>
        <dbReference type="ChEBI" id="CHEBI:16240"/>
        <dbReference type="ChEBI" id="CHEBI:29991"/>
        <dbReference type="ChEBI" id="CHEBI:77875"/>
        <dbReference type="EC" id="1.4.3.16"/>
    </reaction>
    <physiologicalReaction direction="left-to-right" evidence="9">
        <dbReference type="Rhea" id="RHEA:25877"/>
    </physiologicalReaction>
</comment>
<evidence type="ECO:0000256" key="10">
    <source>
        <dbReference type="NCBIfam" id="TIGR00551"/>
    </source>
</evidence>
<evidence type="ECO:0000256" key="8">
    <source>
        <dbReference type="ARBA" id="ARBA00023002"/>
    </source>
</evidence>
<comment type="subcellular location">
    <subcellularLocation>
        <location evidence="12">Cytoplasm</location>
    </subcellularLocation>
</comment>
<comment type="similarity">
    <text evidence="3 12">Belongs to the FAD-dependent oxidoreductase 2 family. NadB subfamily.</text>
</comment>
<evidence type="ECO:0000256" key="3">
    <source>
        <dbReference type="ARBA" id="ARBA00008562"/>
    </source>
</evidence>
<dbReference type="Pfam" id="PF00890">
    <property type="entry name" value="FAD_binding_2"/>
    <property type="match status" value="1"/>
</dbReference>
<dbReference type="NCBIfam" id="TIGR00551">
    <property type="entry name" value="nadB"/>
    <property type="match status" value="1"/>
</dbReference>
<dbReference type="AlphaFoldDB" id="A0A9X4RLN2"/>
<evidence type="ECO:0000256" key="11">
    <source>
        <dbReference type="PIRSR" id="PIRSR000171-1"/>
    </source>
</evidence>
<dbReference type="InterPro" id="IPR015939">
    <property type="entry name" value="Fum_Rdtase/Succ_DH_flav-like_C"/>
</dbReference>
<dbReference type="Pfam" id="PF02910">
    <property type="entry name" value="Succ_DH_flav_C"/>
    <property type="match status" value="1"/>
</dbReference>
<dbReference type="Gene3D" id="3.90.700.10">
    <property type="entry name" value="Succinate dehydrogenase/fumarate reductase flavoprotein, catalytic domain"/>
    <property type="match status" value="1"/>
</dbReference>
<proteinExistence type="inferred from homology"/>
<dbReference type="InterPro" id="IPR036188">
    <property type="entry name" value="FAD/NAD-bd_sf"/>
</dbReference>
<evidence type="ECO:0000256" key="6">
    <source>
        <dbReference type="ARBA" id="ARBA00022642"/>
    </source>
</evidence>
<dbReference type="PANTHER" id="PTHR42716:SF2">
    <property type="entry name" value="L-ASPARTATE OXIDASE, CHLOROPLASTIC"/>
    <property type="match status" value="1"/>
</dbReference>
<keyword evidence="7 12" id="KW-0274">FAD</keyword>
<dbReference type="Gene3D" id="3.50.50.60">
    <property type="entry name" value="FAD/NAD(P)-binding domain"/>
    <property type="match status" value="1"/>
</dbReference>
<dbReference type="InterPro" id="IPR037099">
    <property type="entry name" value="Fum_R/Succ_DH_flav-like_C_sf"/>
</dbReference>
<dbReference type="SUPFAM" id="SSF46977">
    <property type="entry name" value="Succinate dehydrogenase/fumarate reductase flavoprotein C-terminal domain"/>
    <property type="match status" value="1"/>
</dbReference>
<dbReference type="InterPro" id="IPR027477">
    <property type="entry name" value="Succ_DH/fumarate_Rdtase_cat_sf"/>
</dbReference>
<dbReference type="PANTHER" id="PTHR42716">
    <property type="entry name" value="L-ASPARTATE OXIDASE"/>
    <property type="match status" value="1"/>
</dbReference>